<dbReference type="Pfam" id="PF01610">
    <property type="entry name" value="DDE_Tnp_ISL3"/>
    <property type="match status" value="1"/>
</dbReference>
<gene>
    <name evidence="3" type="ORF">SAMN05421541_116140</name>
</gene>
<dbReference type="PANTHER" id="PTHR33498:SF1">
    <property type="entry name" value="TRANSPOSASE FOR INSERTION SEQUENCE ELEMENT IS1557"/>
    <property type="match status" value="1"/>
</dbReference>
<dbReference type="STRING" id="35752.SAMN05421541_116140"/>
<dbReference type="EMBL" id="FONV01000016">
    <property type="protein sequence ID" value="SFF65019.1"/>
    <property type="molecule type" value="Genomic_DNA"/>
</dbReference>
<dbReference type="PANTHER" id="PTHR33498">
    <property type="entry name" value="TRANSPOSASE FOR INSERTION SEQUENCE ELEMENT IS1557"/>
    <property type="match status" value="1"/>
</dbReference>
<evidence type="ECO:0000313" key="4">
    <source>
        <dbReference type="Proteomes" id="UP000199645"/>
    </source>
</evidence>
<reference evidence="3 4" key="1">
    <citation type="submission" date="2016-10" db="EMBL/GenBank/DDBJ databases">
        <authorList>
            <person name="de Groot N.N."/>
        </authorList>
    </citation>
    <scope>NUCLEOTIDE SEQUENCE [LARGE SCALE GENOMIC DNA]</scope>
    <source>
        <strain evidence="3 4">DSM 43019</strain>
    </source>
</reference>
<keyword evidence="4" id="KW-1185">Reference proteome</keyword>
<protein>
    <submittedName>
        <fullName evidence="3">Transposase</fullName>
    </submittedName>
</protein>
<evidence type="ECO:0000259" key="2">
    <source>
        <dbReference type="Pfam" id="PF01610"/>
    </source>
</evidence>
<feature type="transmembrane region" description="Helical" evidence="1">
    <location>
        <begin position="214"/>
        <end position="235"/>
    </location>
</feature>
<name>A0A1I2KFD2_9ACTN</name>
<keyword evidence="1" id="KW-0472">Membrane</keyword>
<keyword evidence="1" id="KW-0812">Transmembrane</keyword>
<evidence type="ECO:0000256" key="1">
    <source>
        <dbReference type="SAM" id="Phobius"/>
    </source>
</evidence>
<dbReference type="AlphaFoldDB" id="A0A1I2KFD2"/>
<dbReference type="InterPro" id="IPR002560">
    <property type="entry name" value="Transposase_DDE"/>
</dbReference>
<dbReference type="InterPro" id="IPR047951">
    <property type="entry name" value="Transpos_ISL3"/>
</dbReference>
<dbReference type="Proteomes" id="UP000199645">
    <property type="component" value="Unassembled WGS sequence"/>
</dbReference>
<proteinExistence type="predicted"/>
<sequence>MCCPIARPKPWPRSCATHPGVQVVCRDGSAAYAEAIRAGAPQAVQVGDRWHLWANLAKADQPLDERTRERHAAVHRLLDQGHGLLECARRLVCCSAVIIQMQCGGRVEIPEWARKSPRTPGPPLRDVGGRVAYLVAPAMLRLWLNRGMPPERRTGLDEFRQDVRRGPTGSGDIETANSVRAVAWMFTAGVVVLLFAATTYVRRGLPSLAPFTEVPEAVLVGIGMFAVGAGVASGVRWTLSSALEDRVDAAYDRTTPGKRPRGLAVWLCMPSNVDLWFALTWAACFTPVLLNPAR</sequence>
<organism evidence="3 4">
    <name type="scientific">Actinoplanes philippinensis</name>
    <dbReference type="NCBI Taxonomy" id="35752"/>
    <lineage>
        <taxon>Bacteria</taxon>
        <taxon>Bacillati</taxon>
        <taxon>Actinomycetota</taxon>
        <taxon>Actinomycetes</taxon>
        <taxon>Micromonosporales</taxon>
        <taxon>Micromonosporaceae</taxon>
        <taxon>Actinoplanes</taxon>
    </lineage>
</organism>
<evidence type="ECO:0000313" key="3">
    <source>
        <dbReference type="EMBL" id="SFF65019.1"/>
    </source>
</evidence>
<keyword evidence="1" id="KW-1133">Transmembrane helix</keyword>
<feature type="transmembrane region" description="Helical" evidence="1">
    <location>
        <begin position="181"/>
        <end position="202"/>
    </location>
</feature>
<accession>A0A1I2KFD2</accession>
<feature type="domain" description="Transposase IS204/IS1001/IS1096/IS1165 DDE" evidence="2">
    <location>
        <begin position="20"/>
        <end position="61"/>
    </location>
</feature>